<evidence type="ECO:0000256" key="4">
    <source>
        <dbReference type="ARBA" id="ARBA00022989"/>
    </source>
</evidence>
<evidence type="ECO:0000256" key="1">
    <source>
        <dbReference type="ARBA" id="ARBA00004141"/>
    </source>
</evidence>
<evidence type="ECO:0000313" key="8">
    <source>
        <dbReference type="Proteomes" id="UP000232003"/>
    </source>
</evidence>
<dbReference type="PANTHER" id="PTHR21716">
    <property type="entry name" value="TRANSMEMBRANE PROTEIN"/>
    <property type="match status" value="1"/>
</dbReference>
<dbReference type="PANTHER" id="PTHR21716:SF66">
    <property type="entry name" value="TRANSPORT PROTEIN SLL0063-RELATED"/>
    <property type="match status" value="1"/>
</dbReference>
<accession>A0A2K8T0M3</accession>
<dbReference type="Proteomes" id="UP000232003">
    <property type="component" value="Chromosome"/>
</dbReference>
<feature type="transmembrane region" description="Helical" evidence="6">
    <location>
        <begin position="37"/>
        <end position="55"/>
    </location>
</feature>
<keyword evidence="4 6" id="KW-1133">Transmembrane helix</keyword>
<dbReference type="InterPro" id="IPR002549">
    <property type="entry name" value="AI-2E-like"/>
</dbReference>
<evidence type="ECO:0000313" key="7">
    <source>
        <dbReference type="EMBL" id="AUB41180.1"/>
    </source>
</evidence>
<dbReference type="GO" id="GO:0055085">
    <property type="term" value="P:transmembrane transport"/>
    <property type="evidence" value="ECO:0007669"/>
    <property type="project" value="TreeGrafter"/>
</dbReference>
<feature type="transmembrane region" description="Helical" evidence="6">
    <location>
        <begin position="12"/>
        <end position="31"/>
    </location>
</feature>
<proteinExistence type="inferred from homology"/>
<evidence type="ECO:0000256" key="2">
    <source>
        <dbReference type="ARBA" id="ARBA00009773"/>
    </source>
</evidence>
<dbReference type="EMBL" id="CP024785">
    <property type="protein sequence ID" value="AUB41180.1"/>
    <property type="molecule type" value="Genomic_DNA"/>
</dbReference>
<dbReference type="GO" id="GO:0016020">
    <property type="term" value="C:membrane"/>
    <property type="evidence" value="ECO:0007669"/>
    <property type="project" value="UniProtKB-SubCell"/>
</dbReference>
<protein>
    <submittedName>
        <fullName evidence="7">Putative PurR-regulated permease PerM</fullName>
    </submittedName>
</protein>
<feature type="transmembrane region" description="Helical" evidence="6">
    <location>
        <begin position="305"/>
        <end position="327"/>
    </location>
</feature>
<feature type="transmembrane region" description="Helical" evidence="6">
    <location>
        <begin position="151"/>
        <end position="177"/>
    </location>
</feature>
<keyword evidence="5 6" id="KW-0472">Membrane</keyword>
<feature type="transmembrane region" description="Helical" evidence="6">
    <location>
        <begin position="209"/>
        <end position="229"/>
    </location>
</feature>
<feature type="transmembrane region" description="Helical" evidence="6">
    <location>
        <begin position="263"/>
        <end position="285"/>
    </location>
</feature>
<dbReference type="Pfam" id="PF01594">
    <property type="entry name" value="AI-2E_transport"/>
    <property type="match status" value="1"/>
</dbReference>
<evidence type="ECO:0000256" key="6">
    <source>
        <dbReference type="SAM" id="Phobius"/>
    </source>
</evidence>
<comment type="similarity">
    <text evidence="2">Belongs to the autoinducer-2 exporter (AI-2E) (TC 2.A.86) family.</text>
</comment>
<keyword evidence="8" id="KW-1185">Reference proteome</keyword>
<feature type="transmembrane region" description="Helical" evidence="6">
    <location>
        <begin position="67"/>
        <end position="92"/>
    </location>
</feature>
<gene>
    <name evidence="7" type="ORF">COO91_07225</name>
</gene>
<name>A0A2K8T0M3_9NOSO</name>
<evidence type="ECO:0000256" key="5">
    <source>
        <dbReference type="ARBA" id="ARBA00023136"/>
    </source>
</evidence>
<keyword evidence="3 6" id="KW-0812">Transmembrane</keyword>
<dbReference type="OrthoDB" id="505911at2"/>
<evidence type="ECO:0000256" key="3">
    <source>
        <dbReference type="ARBA" id="ARBA00022692"/>
    </source>
</evidence>
<dbReference type="KEGG" id="nfl:COO91_07225"/>
<sequence>MRRSASLQRLLIYGLSGPIIALNVWLLSVLFRYFQHPITVLLIAAILAFLLNYPVKFFERARITRTQAVIIVLLATLTLLVILGVTLVPLIIDQTVQLLNNIPDWLGASQENLKQFEMLAKQRRLPIDLRVVSSQINANIQNLVQQLASGAVGFAGTLLSGLLDVVLVIVLAFYMLLYGERVWYGLVNLLPSNIADPLTASLRLNFQNFFLSQLLLGLFMVLTLTPIFLVMKVPFALLFAILIGISELIPFIGASLGIGLVTILVLLQNWWLAVQVAIAAILMQQLKDNLLAPRLLGNFIGLNPIWIFVAILMGFEIAGLLGTLVAVPIAGTIKGTFDAIKSGKPSDFVSTTVTIPHDPPPD</sequence>
<comment type="subcellular location">
    <subcellularLocation>
        <location evidence="1">Membrane</location>
        <topology evidence="1">Multi-pass membrane protein</topology>
    </subcellularLocation>
</comment>
<dbReference type="AlphaFoldDB" id="A0A2K8T0M3"/>
<organism evidence="7 8">
    <name type="scientific">Nostoc flagelliforme CCNUN1</name>
    <dbReference type="NCBI Taxonomy" id="2038116"/>
    <lineage>
        <taxon>Bacteria</taxon>
        <taxon>Bacillati</taxon>
        <taxon>Cyanobacteriota</taxon>
        <taxon>Cyanophyceae</taxon>
        <taxon>Nostocales</taxon>
        <taxon>Nostocaceae</taxon>
        <taxon>Nostoc</taxon>
    </lineage>
</organism>
<reference evidence="7 8" key="1">
    <citation type="submission" date="2017-11" db="EMBL/GenBank/DDBJ databases">
        <title>Complete genome of a free-living desiccation-tolerant cyanobacterium and its photosynthetic adaptation to extreme terrestrial habitat.</title>
        <authorList>
            <person name="Shang J."/>
        </authorList>
    </citation>
    <scope>NUCLEOTIDE SEQUENCE [LARGE SCALE GENOMIC DNA]</scope>
    <source>
        <strain evidence="7 8">CCNUN1</strain>
    </source>
</reference>
<dbReference type="RefSeq" id="WP_100901664.1">
    <property type="nucleotide sequence ID" value="NZ_CAWNNC010000001.1"/>
</dbReference>
<feature type="transmembrane region" description="Helical" evidence="6">
    <location>
        <begin position="235"/>
        <end position="256"/>
    </location>
</feature>